<dbReference type="SUPFAM" id="SSF47473">
    <property type="entry name" value="EF-hand"/>
    <property type="match status" value="1"/>
</dbReference>
<dbReference type="GO" id="GO:0005509">
    <property type="term" value="F:calcium ion binding"/>
    <property type="evidence" value="ECO:0007669"/>
    <property type="project" value="InterPro"/>
</dbReference>
<protein>
    <recommendedName>
        <fullName evidence="2">EF-hand domain-containing protein</fullName>
    </recommendedName>
</protein>
<name>A0A564YSX0_HYMDI</name>
<dbReference type="SMART" id="SM00054">
    <property type="entry name" value="EFh"/>
    <property type="match status" value="1"/>
</dbReference>
<feature type="domain" description="EF-hand" evidence="2">
    <location>
        <begin position="19"/>
        <end position="54"/>
    </location>
</feature>
<dbReference type="Gene3D" id="1.10.238.10">
    <property type="entry name" value="EF-hand"/>
    <property type="match status" value="1"/>
</dbReference>
<proteinExistence type="predicted"/>
<evidence type="ECO:0000313" key="3">
    <source>
        <dbReference type="EMBL" id="VUZ50099.1"/>
    </source>
</evidence>
<dbReference type="AlphaFoldDB" id="A0A564YSX0"/>
<keyword evidence="1" id="KW-0106">Calcium</keyword>
<dbReference type="PROSITE" id="PS50222">
    <property type="entry name" value="EF_HAND_2"/>
    <property type="match status" value="1"/>
</dbReference>
<feature type="non-terminal residue" evidence="3">
    <location>
        <position position="1"/>
    </location>
</feature>
<dbReference type="InterPro" id="IPR018247">
    <property type="entry name" value="EF_Hand_1_Ca_BS"/>
</dbReference>
<evidence type="ECO:0000313" key="4">
    <source>
        <dbReference type="Proteomes" id="UP000321570"/>
    </source>
</evidence>
<feature type="non-terminal residue" evidence="3">
    <location>
        <position position="78"/>
    </location>
</feature>
<dbReference type="EMBL" id="CABIJS010000344">
    <property type="protein sequence ID" value="VUZ50099.1"/>
    <property type="molecule type" value="Genomic_DNA"/>
</dbReference>
<accession>A0A564YSX0</accession>
<dbReference type="PROSITE" id="PS00018">
    <property type="entry name" value="EF_HAND_1"/>
    <property type="match status" value="1"/>
</dbReference>
<sequence>GELNRNNSLNSYSIDITPSQKQEISEAFALFDSDKDNQLNPSEFKAALLVLGFDINLKEYADTFQGINLELVEKIPFK</sequence>
<evidence type="ECO:0000259" key="2">
    <source>
        <dbReference type="PROSITE" id="PS50222"/>
    </source>
</evidence>
<gene>
    <name evidence="3" type="ORF">WMSIL1_LOCUS9043</name>
</gene>
<dbReference type="InterPro" id="IPR011992">
    <property type="entry name" value="EF-hand-dom_pair"/>
</dbReference>
<dbReference type="Pfam" id="PF00036">
    <property type="entry name" value="EF-hand_1"/>
    <property type="match status" value="1"/>
</dbReference>
<evidence type="ECO:0000256" key="1">
    <source>
        <dbReference type="ARBA" id="ARBA00022837"/>
    </source>
</evidence>
<dbReference type="InterPro" id="IPR002048">
    <property type="entry name" value="EF_hand_dom"/>
</dbReference>
<reference evidence="3 4" key="1">
    <citation type="submission" date="2019-07" db="EMBL/GenBank/DDBJ databases">
        <authorList>
            <person name="Jastrzebski P J."/>
            <person name="Paukszto L."/>
            <person name="Jastrzebski P J."/>
        </authorList>
    </citation>
    <scope>NUCLEOTIDE SEQUENCE [LARGE SCALE GENOMIC DNA]</scope>
    <source>
        <strain evidence="3 4">WMS-il1</strain>
    </source>
</reference>
<dbReference type="Proteomes" id="UP000321570">
    <property type="component" value="Unassembled WGS sequence"/>
</dbReference>
<organism evidence="3 4">
    <name type="scientific">Hymenolepis diminuta</name>
    <name type="common">Rat tapeworm</name>
    <dbReference type="NCBI Taxonomy" id="6216"/>
    <lineage>
        <taxon>Eukaryota</taxon>
        <taxon>Metazoa</taxon>
        <taxon>Spiralia</taxon>
        <taxon>Lophotrochozoa</taxon>
        <taxon>Platyhelminthes</taxon>
        <taxon>Cestoda</taxon>
        <taxon>Eucestoda</taxon>
        <taxon>Cyclophyllidea</taxon>
        <taxon>Hymenolepididae</taxon>
        <taxon>Hymenolepis</taxon>
    </lineage>
</organism>
<keyword evidence="4" id="KW-1185">Reference proteome</keyword>